<accession>A0ABY2RYW5</accession>
<dbReference type="SUPFAM" id="SSF48452">
    <property type="entry name" value="TPR-like"/>
    <property type="match status" value="1"/>
</dbReference>
<proteinExistence type="predicted"/>
<dbReference type="Gene3D" id="1.25.40.10">
    <property type="entry name" value="Tetratricopeptide repeat domain"/>
    <property type="match status" value="1"/>
</dbReference>
<sequence length="394" mass="43158">MGVNGSGSTGASHGGREPRTVLEQQIREVRRETLQEFVEFAERFAREHGEQGTLSLRHLDRLVSGRGPKGKPLGKPRPATVRLLERIFGVPIDVLLSAPAERPTSDAGEAELLTRLRSAAQVDDELIDLLHGQLTMIRRLDRQLGAVVAHEETATKVEQVSALLRHSLQPARRRRLASLLSEVCTLAGWQALDAGCLSTSWRFYERAKTAARESGDLLFEAHATAERAFVLIDLGQKVEAVQLLSEVRKRVGRVPRVLRSWLAAAHGEALAGANRRTASLRAFDEAAALLPAGGYDLERPYVAHGDVHLARWRGHALARVGEPEAVDVLAGALDDLDPSFTRAQVALRVDLATAFVYSRDLESARHHVEHAVALADAIGSNRQLRRLRSLQLAG</sequence>
<evidence type="ECO:0008006" key="4">
    <source>
        <dbReference type="Google" id="ProtNLM"/>
    </source>
</evidence>
<dbReference type="EMBL" id="SWMS01000017">
    <property type="protein sequence ID" value="TKG65834.1"/>
    <property type="molecule type" value="Genomic_DNA"/>
</dbReference>
<evidence type="ECO:0000313" key="2">
    <source>
        <dbReference type="EMBL" id="TKG65834.1"/>
    </source>
</evidence>
<name>A0ABY2RYW5_9PSEU</name>
<evidence type="ECO:0000256" key="1">
    <source>
        <dbReference type="SAM" id="MobiDB-lite"/>
    </source>
</evidence>
<keyword evidence="3" id="KW-1185">Reference proteome</keyword>
<reference evidence="2 3" key="1">
    <citation type="journal article" date="2015" name="Antonie Van Leeuwenhoek">
        <title>Prauserella endophytica sp. nov., an endophytic actinobacterium isolated from Tamarix taklamakanensis.</title>
        <authorList>
            <person name="Liu J.M."/>
            <person name="Habden X."/>
            <person name="Guo L."/>
            <person name="Tuo L."/>
            <person name="Jiang Z.K."/>
            <person name="Liu S.W."/>
            <person name="Liu X.F."/>
            <person name="Chen L."/>
            <person name="Li R.F."/>
            <person name="Zhang Y.Q."/>
            <person name="Sun C.H."/>
        </authorList>
    </citation>
    <scope>NUCLEOTIDE SEQUENCE [LARGE SCALE GENOMIC DNA]</scope>
    <source>
        <strain evidence="2 3">CGMCC 4.7182</strain>
    </source>
</reference>
<gene>
    <name evidence="2" type="ORF">FCN18_26935</name>
</gene>
<evidence type="ECO:0000313" key="3">
    <source>
        <dbReference type="Proteomes" id="UP000309992"/>
    </source>
</evidence>
<protein>
    <recommendedName>
        <fullName evidence="4">XRE family transcriptional regulator</fullName>
    </recommendedName>
</protein>
<feature type="region of interest" description="Disordered" evidence="1">
    <location>
        <begin position="1"/>
        <end position="20"/>
    </location>
</feature>
<dbReference type="Proteomes" id="UP000309992">
    <property type="component" value="Unassembled WGS sequence"/>
</dbReference>
<organism evidence="2 3">
    <name type="scientific">Prauserella endophytica</name>
    <dbReference type="NCBI Taxonomy" id="1592324"/>
    <lineage>
        <taxon>Bacteria</taxon>
        <taxon>Bacillati</taxon>
        <taxon>Actinomycetota</taxon>
        <taxon>Actinomycetes</taxon>
        <taxon>Pseudonocardiales</taxon>
        <taxon>Pseudonocardiaceae</taxon>
        <taxon>Prauserella</taxon>
        <taxon>Prauserella coralliicola group</taxon>
    </lineage>
</organism>
<dbReference type="InterPro" id="IPR011990">
    <property type="entry name" value="TPR-like_helical_dom_sf"/>
</dbReference>
<comment type="caution">
    <text evidence="2">The sequence shown here is derived from an EMBL/GenBank/DDBJ whole genome shotgun (WGS) entry which is preliminary data.</text>
</comment>